<comment type="caution">
    <text evidence="3">The sequence shown here is derived from an EMBL/GenBank/DDBJ whole genome shotgun (WGS) entry which is preliminary data.</text>
</comment>
<dbReference type="InterPro" id="IPR050261">
    <property type="entry name" value="FrsA_esterase"/>
</dbReference>
<dbReference type="PANTHER" id="PTHR22946">
    <property type="entry name" value="DIENELACTONE HYDROLASE DOMAIN-CONTAINING PROTEIN-RELATED"/>
    <property type="match status" value="1"/>
</dbReference>
<sequence>MAGGQEAVKHMEDHLNPFVMQIKASRKERHGTVDLYLPEADEPRPAIVFVHGGPLPAAVTPRPHEWPVFAGYGAMAAAAGVLGAVVAHRLHTPADYPLVAAQVQQAIDTVRADPRADADRVALWFFSGGALLMADWVNRPPDWLRCVAATYPVLAPLPGWPVEPRFHPTTTVGDCGKMPIVLTRAGREHELIAAGVQAFVDAADAANCRLEIIDVPNGRHGFDYLDPGEESRDAVETALGTVLSSLA</sequence>
<comment type="similarity">
    <text evidence="1">Belongs to the AB hydrolase superfamily.</text>
</comment>
<evidence type="ECO:0000313" key="3">
    <source>
        <dbReference type="EMBL" id="GIH03943.1"/>
    </source>
</evidence>
<accession>A0A8J3VFJ4</accession>
<evidence type="ECO:0000259" key="2">
    <source>
        <dbReference type="Pfam" id="PF01738"/>
    </source>
</evidence>
<evidence type="ECO:0000256" key="1">
    <source>
        <dbReference type="ARBA" id="ARBA00008645"/>
    </source>
</evidence>
<dbReference type="InterPro" id="IPR029058">
    <property type="entry name" value="AB_hydrolase_fold"/>
</dbReference>
<organism evidence="3 4">
    <name type="scientific">Rhizocola hellebori</name>
    <dbReference type="NCBI Taxonomy" id="1392758"/>
    <lineage>
        <taxon>Bacteria</taxon>
        <taxon>Bacillati</taxon>
        <taxon>Actinomycetota</taxon>
        <taxon>Actinomycetes</taxon>
        <taxon>Micromonosporales</taxon>
        <taxon>Micromonosporaceae</taxon>
        <taxon>Rhizocola</taxon>
    </lineage>
</organism>
<reference evidence="3" key="1">
    <citation type="submission" date="2021-01" db="EMBL/GenBank/DDBJ databases">
        <title>Whole genome shotgun sequence of Rhizocola hellebori NBRC 109834.</title>
        <authorList>
            <person name="Komaki H."/>
            <person name="Tamura T."/>
        </authorList>
    </citation>
    <scope>NUCLEOTIDE SEQUENCE</scope>
    <source>
        <strain evidence="3">NBRC 109834</strain>
    </source>
</reference>
<evidence type="ECO:0000313" key="4">
    <source>
        <dbReference type="Proteomes" id="UP000612899"/>
    </source>
</evidence>
<name>A0A8J3VFJ4_9ACTN</name>
<protein>
    <recommendedName>
        <fullName evidence="2">Dienelactone hydrolase domain-containing protein</fullName>
    </recommendedName>
</protein>
<feature type="domain" description="Dienelactone hydrolase" evidence="2">
    <location>
        <begin position="90"/>
        <end position="244"/>
    </location>
</feature>
<dbReference type="GO" id="GO:0016787">
    <property type="term" value="F:hydrolase activity"/>
    <property type="evidence" value="ECO:0007669"/>
    <property type="project" value="InterPro"/>
</dbReference>
<proteinExistence type="inferred from homology"/>
<dbReference type="AlphaFoldDB" id="A0A8J3VFJ4"/>
<dbReference type="Pfam" id="PF01738">
    <property type="entry name" value="DLH"/>
    <property type="match status" value="1"/>
</dbReference>
<gene>
    <name evidence="3" type="ORF">Rhe02_20100</name>
</gene>
<dbReference type="Proteomes" id="UP000612899">
    <property type="component" value="Unassembled WGS sequence"/>
</dbReference>
<dbReference type="InterPro" id="IPR002925">
    <property type="entry name" value="Dienelactn_hydro"/>
</dbReference>
<dbReference type="EMBL" id="BONY01000010">
    <property type="protein sequence ID" value="GIH03943.1"/>
    <property type="molecule type" value="Genomic_DNA"/>
</dbReference>
<dbReference type="SUPFAM" id="SSF53474">
    <property type="entry name" value="alpha/beta-Hydrolases"/>
    <property type="match status" value="1"/>
</dbReference>
<keyword evidence="4" id="KW-1185">Reference proteome</keyword>
<dbReference type="Gene3D" id="3.40.50.1820">
    <property type="entry name" value="alpha/beta hydrolase"/>
    <property type="match status" value="1"/>
</dbReference>